<proteinExistence type="inferred from homology"/>
<feature type="transmembrane region" description="Helical" evidence="10">
    <location>
        <begin position="184"/>
        <end position="205"/>
    </location>
</feature>
<dbReference type="AlphaFoldDB" id="X1L573"/>
<evidence type="ECO:0000256" key="2">
    <source>
        <dbReference type="ARBA" id="ARBA00015792"/>
    </source>
</evidence>
<dbReference type="NCBIfam" id="TIGR00966">
    <property type="entry name" value="transloc_SecF"/>
    <property type="match status" value="1"/>
</dbReference>
<dbReference type="PRINTS" id="PR01755">
    <property type="entry name" value="SECFTRNLCASE"/>
</dbReference>
<protein>
    <recommendedName>
        <fullName evidence="2">Protein translocase subunit SecF</fullName>
    </recommendedName>
</protein>
<evidence type="ECO:0000256" key="1">
    <source>
        <dbReference type="ARBA" id="ARBA00004651"/>
    </source>
</evidence>
<evidence type="ECO:0000256" key="8">
    <source>
        <dbReference type="ARBA" id="ARBA00023010"/>
    </source>
</evidence>
<evidence type="ECO:0000256" key="6">
    <source>
        <dbReference type="ARBA" id="ARBA00022927"/>
    </source>
</evidence>
<comment type="subcellular location">
    <subcellularLocation>
        <location evidence="1">Cell membrane</location>
        <topology evidence="1">Multi-pass membrane protein</topology>
    </subcellularLocation>
</comment>
<dbReference type="PANTHER" id="PTHR30081">
    <property type="entry name" value="PROTEIN-EXPORT MEMBRANE PROTEIN SEC"/>
    <property type="match status" value="1"/>
</dbReference>
<name>X1L573_9ZZZZ</name>
<feature type="transmembrane region" description="Helical" evidence="10">
    <location>
        <begin position="240"/>
        <end position="257"/>
    </location>
</feature>
<evidence type="ECO:0000313" key="12">
    <source>
        <dbReference type="EMBL" id="GAI01026.1"/>
    </source>
</evidence>
<keyword evidence="4" id="KW-1003">Cell membrane</keyword>
<feature type="transmembrane region" description="Helical" evidence="10">
    <location>
        <begin position="124"/>
        <end position="143"/>
    </location>
</feature>
<dbReference type="InterPro" id="IPR005665">
    <property type="entry name" value="SecF_bac"/>
</dbReference>
<evidence type="ECO:0000256" key="9">
    <source>
        <dbReference type="ARBA" id="ARBA00023136"/>
    </source>
</evidence>
<gene>
    <name evidence="12" type="ORF">S06H3_02298</name>
</gene>
<sequence>MFDIVGKRFWFFIISGVVILIAIISLVTFGLKLGIEFSSGAIVTVSFEQEVDQDDLKQELASLGYPNALIQHTSGGDFLIRTHELTSEDKTNLEDALADKFGHLSETEFNSVSPMIAAETTQNAAIAVAVAAVGILLYITWAFRRMPKPFHYGTCAIVALLHDALVALGVFSILGGILGWEINLMFITGILAVIGYSVNNTVVVFDRIRENLERGISTNFEVIVNNSLVETLSRSLNTSLTTLFVVLALLFFVGASIQNFAVVLLIGIIAGTFSSLCIAPQLLVVWEKREWGKFIQWLPLRASST</sequence>
<keyword evidence="8" id="KW-0811">Translocation</keyword>
<evidence type="ECO:0000256" key="10">
    <source>
        <dbReference type="SAM" id="Phobius"/>
    </source>
</evidence>
<feature type="transmembrane region" description="Helical" evidence="10">
    <location>
        <begin position="155"/>
        <end position="178"/>
    </location>
</feature>
<dbReference type="SUPFAM" id="SSF82866">
    <property type="entry name" value="Multidrug efflux transporter AcrB transmembrane domain"/>
    <property type="match status" value="1"/>
</dbReference>
<dbReference type="GO" id="GO:0005886">
    <property type="term" value="C:plasma membrane"/>
    <property type="evidence" value="ECO:0007669"/>
    <property type="project" value="UniProtKB-SubCell"/>
</dbReference>
<dbReference type="GO" id="GO:0015450">
    <property type="term" value="F:protein-transporting ATPase activity"/>
    <property type="evidence" value="ECO:0007669"/>
    <property type="project" value="InterPro"/>
</dbReference>
<dbReference type="InterPro" id="IPR048634">
    <property type="entry name" value="SecD_SecF_C"/>
</dbReference>
<keyword evidence="7 10" id="KW-1133">Transmembrane helix</keyword>
<feature type="domain" description="Protein export membrane protein SecD/SecF C-terminal" evidence="11">
    <location>
        <begin position="94"/>
        <end position="288"/>
    </location>
</feature>
<evidence type="ECO:0000256" key="3">
    <source>
        <dbReference type="ARBA" id="ARBA00022448"/>
    </source>
</evidence>
<evidence type="ECO:0000256" key="4">
    <source>
        <dbReference type="ARBA" id="ARBA00022475"/>
    </source>
</evidence>
<dbReference type="HAMAP" id="MF_01464_B">
    <property type="entry name" value="SecF_B"/>
    <property type="match status" value="1"/>
</dbReference>
<keyword evidence="6" id="KW-0653">Protein transport</keyword>
<dbReference type="GO" id="GO:0006886">
    <property type="term" value="P:intracellular protein transport"/>
    <property type="evidence" value="ECO:0007669"/>
    <property type="project" value="InterPro"/>
</dbReference>
<feature type="transmembrane region" description="Helical" evidence="10">
    <location>
        <begin position="9"/>
        <end position="31"/>
    </location>
</feature>
<dbReference type="EMBL" id="BARV01000657">
    <property type="protein sequence ID" value="GAI01026.1"/>
    <property type="molecule type" value="Genomic_DNA"/>
</dbReference>
<evidence type="ECO:0000259" key="11">
    <source>
        <dbReference type="Pfam" id="PF02355"/>
    </source>
</evidence>
<dbReference type="Pfam" id="PF07549">
    <property type="entry name" value="Sec_GG"/>
    <property type="match status" value="1"/>
</dbReference>
<keyword evidence="3" id="KW-0813">Transport</keyword>
<accession>X1L573</accession>
<dbReference type="InterPro" id="IPR022646">
    <property type="entry name" value="SecD/SecF_CS"/>
</dbReference>
<dbReference type="PANTHER" id="PTHR30081:SF8">
    <property type="entry name" value="PROTEIN TRANSLOCASE SUBUNIT SECF"/>
    <property type="match status" value="1"/>
</dbReference>
<dbReference type="InterPro" id="IPR022645">
    <property type="entry name" value="SecD/SecF_bac"/>
</dbReference>
<organism evidence="12">
    <name type="scientific">marine sediment metagenome</name>
    <dbReference type="NCBI Taxonomy" id="412755"/>
    <lineage>
        <taxon>unclassified sequences</taxon>
        <taxon>metagenomes</taxon>
        <taxon>ecological metagenomes</taxon>
    </lineage>
</organism>
<dbReference type="Gene3D" id="1.20.1640.10">
    <property type="entry name" value="Multidrug efflux transporter AcrB transmembrane domain"/>
    <property type="match status" value="1"/>
</dbReference>
<dbReference type="InterPro" id="IPR022813">
    <property type="entry name" value="SecD/SecF_arch_bac"/>
</dbReference>
<keyword evidence="9 10" id="KW-0472">Membrane</keyword>
<feature type="transmembrane region" description="Helical" evidence="10">
    <location>
        <begin position="263"/>
        <end position="286"/>
    </location>
</feature>
<keyword evidence="5 10" id="KW-0812">Transmembrane</keyword>
<comment type="caution">
    <text evidence="12">The sequence shown here is derived from an EMBL/GenBank/DDBJ whole genome shotgun (WGS) entry which is preliminary data.</text>
</comment>
<evidence type="ECO:0000256" key="7">
    <source>
        <dbReference type="ARBA" id="ARBA00022989"/>
    </source>
</evidence>
<dbReference type="Pfam" id="PF02355">
    <property type="entry name" value="SecD_SecF_C"/>
    <property type="match status" value="1"/>
</dbReference>
<evidence type="ECO:0000256" key="5">
    <source>
        <dbReference type="ARBA" id="ARBA00022692"/>
    </source>
</evidence>
<reference evidence="12" key="1">
    <citation type="journal article" date="2014" name="Front. Microbiol.">
        <title>High frequency of phylogenetically diverse reductive dehalogenase-homologous genes in deep subseafloor sedimentary metagenomes.</title>
        <authorList>
            <person name="Kawai M."/>
            <person name="Futagami T."/>
            <person name="Toyoda A."/>
            <person name="Takaki Y."/>
            <person name="Nishi S."/>
            <person name="Hori S."/>
            <person name="Arai W."/>
            <person name="Tsubouchi T."/>
            <person name="Morono Y."/>
            <person name="Uchiyama I."/>
            <person name="Ito T."/>
            <person name="Fujiyama A."/>
            <person name="Inagaki F."/>
            <person name="Takami H."/>
        </authorList>
    </citation>
    <scope>NUCLEOTIDE SEQUENCE</scope>
    <source>
        <strain evidence="12">Expedition CK06-06</strain>
    </source>
</reference>